<comment type="caution">
    <text evidence="2">The sequence shown here is derived from an EMBL/GenBank/DDBJ whole genome shotgun (WGS) entry which is preliminary data.</text>
</comment>
<evidence type="ECO:0000313" key="2">
    <source>
        <dbReference type="EMBL" id="TYK21953.1"/>
    </source>
</evidence>
<accession>A0A5D3DEI9</accession>
<dbReference type="Proteomes" id="UP000321947">
    <property type="component" value="Unassembled WGS sequence"/>
</dbReference>
<name>A0A5D3DEI9_CUCMM</name>
<dbReference type="EMBL" id="SSTD01005310">
    <property type="protein sequence ID" value="TYK21953.1"/>
    <property type="molecule type" value="Genomic_DNA"/>
</dbReference>
<gene>
    <name evidence="2" type="ORF">E5676_scaffold19476G00060</name>
    <name evidence="1" type="ORF">E6C27_scaffold24G004810</name>
</gene>
<evidence type="ECO:0000313" key="3">
    <source>
        <dbReference type="Proteomes" id="UP000321393"/>
    </source>
</evidence>
<sequence length="175" mass="19634">MVKKQPRPLGPVQTIITFFEKEKEKKWGKETLAAATPPPPSIAARRTVELQPSHADLNHVFESFTWSLVASPAPIRRPPEHFCQLPLRVQPRRPAARLVTPSHIEHHPSKSAKHASPSRSLSHAVAHRALSVEFCEAQPHLSLYNLSRTRALDPNSRALVFNPEPDPCSRIFFTA</sequence>
<reference evidence="3 4" key="1">
    <citation type="submission" date="2019-08" db="EMBL/GenBank/DDBJ databases">
        <title>Draft genome sequences of two oriental melons (Cucumis melo L. var makuwa).</title>
        <authorList>
            <person name="Kwon S.-Y."/>
        </authorList>
    </citation>
    <scope>NUCLEOTIDE SEQUENCE [LARGE SCALE GENOMIC DNA]</scope>
    <source>
        <strain evidence="4">cv. Chang Bougi</strain>
        <strain evidence="3">cv. SW 3</strain>
        <tissue evidence="2">Leaf</tissue>
    </source>
</reference>
<evidence type="ECO:0000313" key="1">
    <source>
        <dbReference type="EMBL" id="KAA0054663.1"/>
    </source>
</evidence>
<protein>
    <submittedName>
        <fullName evidence="2">Uncharacterized protein</fullName>
    </submittedName>
</protein>
<dbReference type="Proteomes" id="UP000321393">
    <property type="component" value="Unassembled WGS sequence"/>
</dbReference>
<evidence type="ECO:0000313" key="4">
    <source>
        <dbReference type="Proteomes" id="UP000321947"/>
    </source>
</evidence>
<dbReference type="AlphaFoldDB" id="A0A5D3DEI9"/>
<dbReference type="EMBL" id="SSTE01008830">
    <property type="protein sequence ID" value="KAA0054663.1"/>
    <property type="molecule type" value="Genomic_DNA"/>
</dbReference>
<organism evidence="2 4">
    <name type="scientific">Cucumis melo var. makuwa</name>
    <name type="common">Oriental melon</name>
    <dbReference type="NCBI Taxonomy" id="1194695"/>
    <lineage>
        <taxon>Eukaryota</taxon>
        <taxon>Viridiplantae</taxon>
        <taxon>Streptophyta</taxon>
        <taxon>Embryophyta</taxon>
        <taxon>Tracheophyta</taxon>
        <taxon>Spermatophyta</taxon>
        <taxon>Magnoliopsida</taxon>
        <taxon>eudicotyledons</taxon>
        <taxon>Gunneridae</taxon>
        <taxon>Pentapetalae</taxon>
        <taxon>rosids</taxon>
        <taxon>fabids</taxon>
        <taxon>Cucurbitales</taxon>
        <taxon>Cucurbitaceae</taxon>
        <taxon>Benincaseae</taxon>
        <taxon>Cucumis</taxon>
    </lineage>
</organism>
<proteinExistence type="predicted"/>